<accession>A0A0N9Y9Q7</accession>
<dbReference type="AlphaFoldDB" id="A0A0N9Y9Q7"/>
<evidence type="ECO:0000313" key="3">
    <source>
        <dbReference type="EMBL" id="ALI26334.1"/>
    </source>
</evidence>
<evidence type="ECO:0000256" key="1">
    <source>
        <dbReference type="SAM" id="MobiDB-lite"/>
    </source>
</evidence>
<feature type="transmembrane region" description="Helical" evidence="2">
    <location>
        <begin position="7"/>
        <end position="24"/>
    </location>
</feature>
<name>A0A0N9Y9Q7_MYCFO</name>
<keyword evidence="4" id="KW-1185">Reference proteome</keyword>
<gene>
    <name evidence="3" type="ORF">XA26_24910</name>
</gene>
<keyword evidence="2" id="KW-1133">Transmembrane helix</keyword>
<dbReference type="RefSeq" id="WP_109774333.1">
    <property type="nucleotide sequence ID" value="NZ_CP011269.1"/>
</dbReference>
<evidence type="ECO:0000256" key="2">
    <source>
        <dbReference type="SAM" id="Phobius"/>
    </source>
</evidence>
<reference evidence="3 4" key="1">
    <citation type="journal article" date="2015" name="MBio">
        <title>Enzymatic Degradation of Phenazines Can Generate Energy and Protect Sensitive Organisms from Toxicity.</title>
        <authorList>
            <person name="Costa K.C."/>
            <person name="Bergkessel M."/>
            <person name="Saunders S."/>
            <person name="Korlach J."/>
            <person name="Newman D.K."/>
        </authorList>
    </citation>
    <scope>NUCLEOTIDE SEQUENCE [LARGE SCALE GENOMIC DNA]</scope>
    <source>
        <strain evidence="3 4">CT6</strain>
    </source>
</reference>
<evidence type="ECO:0000313" key="4">
    <source>
        <dbReference type="Proteomes" id="UP000057134"/>
    </source>
</evidence>
<keyword evidence="2" id="KW-0472">Membrane</keyword>
<keyword evidence="2" id="KW-0812">Transmembrane</keyword>
<dbReference type="KEGG" id="mft:XA26_24910"/>
<dbReference type="Proteomes" id="UP000057134">
    <property type="component" value="Chromosome"/>
</dbReference>
<feature type="compositionally biased region" description="Basic and acidic residues" evidence="1">
    <location>
        <begin position="132"/>
        <end position="144"/>
    </location>
</feature>
<sequence>MKRTAVRVGQAGVAGALIGVGVGIGAYNAWWVAVLISIPLMVAGLAIAPRPSRTSELPVFTDPGHPQAVPVRVDALARSSRTDDDLQPTLLSATISPPHDTEYQARWITSMSRGNFRSLTENPLTALPPDRLPGRNDADTPGFDHHPGTRAALYPMVALLVALTVLFGVGEAWHISVDRPESTATHSDTATDSKNMSFNARRDGMIRAIVEQFGPVASNNLLDLRLTGSGSDYGTVLDPTNGDATIVYINNGGDAFTTPSAQVLRRDSTFTATDIASTDLDALAEKMAANAGRPGLRGDLQIKRSAPGAPVLVTGTFGAKTINGLPDGTVGEVFDPADFPVSFERARKALALAGISPSDPVLTNFEIRGTHRATPTAHASELQVTGGVLVEFDTGERSGAIVIGPGELPEVKDTSYHSGRQQFAFDDISLEAFESVRAQAMRRGALEPYEREAVEIWLADREIDPHRLAIRIELAGVDAATGTYSVGGEFLAPGAI</sequence>
<dbReference type="PATRIC" id="fig|1766.6.peg.2475"/>
<feature type="region of interest" description="Disordered" evidence="1">
    <location>
        <begin position="120"/>
        <end position="144"/>
    </location>
</feature>
<proteinExistence type="predicted"/>
<dbReference type="EMBL" id="CP011269">
    <property type="protein sequence ID" value="ALI26334.1"/>
    <property type="molecule type" value="Genomic_DNA"/>
</dbReference>
<protein>
    <submittedName>
        <fullName evidence="3">Uncharacterized protein</fullName>
    </submittedName>
</protein>
<organism evidence="3 4">
    <name type="scientific">Mycolicibacterium fortuitum</name>
    <name type="common">Mycobacterium fortuitum</name>
    <dbReference type="NCBI Taxonomy" id="1766"/>
    <lineage>
        <taxon>Bacteria</taxon>
        <taxon>Bacillati</taxon>
        <taxon>Actinomycetota</taxon>
        <taxon>Actinomycetes</taxon>
        <taxon>Mycobacteriales</taxon>
        <taxon>Mycobacteriaceae</taxon>
        <taxon>Mycolicibacterium</taxon>
    </lineage>
</organism>